<sequence>MSFVVCHLSFIIGQIVGAGLSTIHLFYDDLNKPALPRIRLGRSIANDRDIENK</sequence>
<protein>
    <submittedName>
        <fullName evidence="1">Uncharacterized protein</fullName>
    </submittedName>
</protein>
<evidence type="ECO:0000313" key="1">
    <source>
        <dbReference type="EMBL" id="NHC34862.1"/>
    </source>
</evidence>
<comment type="caution">
    <text evidence="1">The sequence shown here is derived from an EMBL/GenBank/DDBJ whole genome shotgun (WGS) entry which is preliminary data.</text>
</comment>
<name>A0A9X5I4X5_9CYAN</name>
<accession>A0A9X5I4X5</accession>
<proteinExistence type="predicted"/>
<dbReference type="RefSeq" id="WP_165587650.1">
    <property type="nucleotide sequence ID" value="NZ_JTJC03000002.1"/>
</dbReference>
<dbReference type="AlphaFoldDB" id="A0A9X5I4X5"/>
<keyword evidence="2" id="KW-1185">Reference proteome</keyword>
<organism evidence="1 2">
    <name type="scientific">Scytonema millei VB511283</name>
    <dbReference type="NCBI Taxonomy" id="1245923"/>
    <lineage>
        <taxon>Bacteria</taxon>
        <taxon>Bacillati</taxon>
        <taxon>Cyanobacteriota</taxon>
        <taxon>Cyanophyceae</taxon>
        <taxon>Nostocales</taxon>
        <taxon>Scytonemataceae</taxon>
        <taxon>Scytonema</taxon>
    </lineage>
</organism>
<dbReference type="Proteomes" id="UP000031532">
    <property type="component" value="Unassembled WGS sequence"/>
</dbReference>
<dbReference type="EMBL" id="JTJC03000002">
    <property type="protein sequence ID" value="NHC34862.1"/>
    <property type="molecule type" value="Genomic_DNA"/>
</dbReference>
<evidence type="ECO:0000313" key="2">
    <source>
        <dbReference type="Proteomes" id="UP000031532"/>
    </source>
</evidence>
<gene>
    <name evidence="1" type="ORF">QH73_0009345</name>
</gene>
<reference evidence="1 2" key="1">
    <citation type="journal article" date="2015" name="Genome Announc.">
        <title>Draft Genome Sequence of the Terrestrial Cyanobacterium Scytonema millei VB511283, Isolated from Eastern India.</title>
        <authorList>
            <person name="Sen D."/>
            <person name="Chandrababunaidu M.M."/>
            <person name="Singh D."/>
            <person name="Sanghi N."/>
            <person name="Ghorai A."/>
            <person name="Mishra G.P."/>
            <person name="Madduluri M."/>
            <person name="Adhikary S.P."/>
            <person name="Tripathy S."/>
        </authorList>
    </citation>
    <scope>NUCLEOTIDE SEQUENCE [LARGE SCALE GENOMIC DNA]</scope>
    <source>
        <strain evidence="1 2">VB511283</strain>
    </source>
</reference>